<keyword evidence="2" id="KW-1185">Reference proteome</keyword>
<protein>
    <submittedName>
        <fullName evidence="1">Uncharacterized protein</fullName>
    </submittedName>
</protein>
<dbReference type="HOGENOM" id="CLU_2608309_0_0_1"/>
<name>E3LSR7_CAERE</name>
<dbReference type="InParanoid" id="E3LSR7"/>
<evidence type="ECO:0000313" key="2">
    <source>
        <dbReference type="Proteomes" id="UP000008281"/>
    </source>
</evidence>
<sequence length="79" mass="9421">MMSKVLNDALRQLNQISQEEWNRKTEWLEAVVTSRKVAAEEEQRAKRKYFEALKEFLDTSEPKPKRKLLKTITIFKNLP</sequence>
<gene>
    <name evidence="1" type="ORF">CRE_25365</name>
</gene>
<dbReference type="EMBL" id="DS268414">
    <property type="protein sequence ID" value="EFP09330.1"/>
    <property type="molecule type" value="Genomic_DNA"/>
</dbReference>
<dbReference type="Proteomes" id="UP000008281">
    <property type="component" value="Unassembled WGS sequence"/>
</dbReference>
<dbReference type="AlphaFoldDB" id="E3LSR7"/>
<reference evidence="1" key="1">
    <citation type="submission" date="2007-07" db="EMBL/GenBank/DDBJ databases">
        <title>PCAP assembly of the Caenorhabditis remanei genome.</title>
        <authorList>
            <consortium name="The Caenorhabditis remanei Sequencing Consortium"/>
            <person name="Wilson R.K."/>
        </authorList>
    </citation>
    <scope>NUCLEOTIDE SEQUENCE [LARGE SCALE GENOMIC DNA]</scope>
    <source>
        <strain evidence="1">PB4641</strain>
    </source>
</reference>
<organism evidence="2">
    <name type="scientific">Caenorhabditis remanei</name>
    <name type="common">Caenorhabditis vulgaris</name>
    <dbReference type="NCBI Taxonomy" id="31234"/>
    <lineage>
        <taxon>Eukaryota</taxon>
        <taxon>Metazoa</taxon>
        <taxon>Ecdysozoa</taxon>
        <taxon>Nematoda</taxon>
        <taxon>Chromadorea</taxon>
        <taxon>Rhabditida</taxon>
        <taxon>Rhabditina</taxon>
        <taxon>Rhabditomorpha</taxon>
        <taxon>Rhabditoidea</taxon>
        <taxon>Rhabditidae</taxon>
        <taxon>Peloderinae</taxon>
        <taxon>Caenorhabditis</taxon>
    </lineage>
</organism>
<accession>E3LSR7</accession>
<proteinExistence type="predicted"/>
<evidence type="ECO:0000313" key="1">
    <source>
        <dbReference type="EMBL" id="EFP09330.1"/>
    </source>
</evidence>